<feature type="region of interest" description="Disordered" evidence="2">
    <location>
        <begin position="73"/>
        <end position="129"/>
    </location>
</feature>
<evidence type="ECO:0000313" key="5">
    <source>
        <dbReference type="Proteomes" id="UP001238179"/>
    </source>
</evidence>
<dbReference type="PANTHER" id="PTHR34477:SF1">
    <property type="entry name" value="UPF0213 PROTEIN YHBQ"/>
    <property type="match status" value="1"/>
</dbReference>
<dbReference type="Pfam" id="PF01541">
    <property type="entry name" value="GIY-YIG"/>
    <property type="match status" value="1"/>
</dbReference>
<evidence type="ECO:0000256" key="2">
    <source>
        <dbReference type="SAM" id="MobiDB-lite"/>
    </source>
</evidence>
<dbReference type="RefSeq" id="WP_316412320.1">
    <property type="nucleotide sequence ID" value="NZ_AP027080.1"/>
</dbReference>
<evidence type="ECO:0000256" key="1">
    <source>
        <dbReference type="ARBA" id="ARBA00007435"/>
    </source>
</evidence>
<comment type="similarity">
    <text evidence="1">Belongs to the UPF0213 family.</text>
</comment>
<dbReference type="AlphaFoldDB" id="A0AA48GPC9"/>
<dbReference type="PROSITE" id="PS50164">
    <property type="entry name" value="GIY_YIG"/>
    <property type="match status" value="1"/>
</dbReference>
<feature type="domain" description="GIY-YIG" evidence="3">
    <location>
        <begin position="2"/>
        <end position="77"/>
    </location>
</feature>
<protein>
    <recommendedName>
        <fullName evidence="3">GIY-YIG domain-containing protein</fullName>
    </recommendedName>
</protein>
<keyword evidence="5" id="KW-1185">Reference proteome</keyword>
<accession>A0AA48GPC9</accession>
<dbReference type="KEGG" id="msil:METEAL_28230"/>
<proteinExistence type="inferred from homology"/>
<dbReference type="SUPFAM" id="SSF82771">
    <property type="entry name" value="GIY-YIG endonuclease"/>
    <property type="match status" value="1"/>
</dbReference>
<gene>
    <name evidence="4" type="ORF">METEAL_28230</name>
</gene>
<dbReference type="Gene3D" id="3.40.1440.10">
    <property type="entry name" value="GIY-YIG endonuclease"/>
    <property type="match status" value="1"/>
</dbReference>
<dbReference type="InterPro" id="IPR000305">
    <property type="entry name" value="GIY-YIG_endonuc"/>
</dbReference>
<reference evidence="5" key="1">
    <citation type="journal article" date="2023" name="Int. J. Syst. Evol. Microbiol.">
        <title>Mesoterricola silvestris gen. nov., sp. nov., Mesoterricola sediminis sp. nov., Geothrix oryzae sp. nov., Geothrix edaphica sp. nov., Geothrix rubra sp. nov., and Geothrix limicola sp. nov., six novel members of Acidobacteriota isolated from soils.</title>
        <authorList>
            <person name="Itoh H."/>
            <person name="Sugisawa Y."/>
            <person name="Mise K."/>
            <person name="Xu Z."/>
            <person name="Kuniyasu M."/>
            <person name="Ushijima N."/>
            <person name="Kawano K."/>
            <person name="Kobayashi E."/>
            <person name="Shiratori Y."/>
            <person name="Masuda Y."/>
            <person name="Senoo K."/>
        </authorList>
    </citation>
    <scope>NUCLEOTIDE SEQUENCE [LARGE SCALE GENOMIC DNA]</scope>
    <source>
        <strain evidence="5">W79</strain>
    </source>
</reference>
<organism evidence="4 5">
    <name type="scientific">Mesoterricola silvestris</name>
    <dbReference type="NCBI Taxonomy" id="2927979"/>
    <lineage>
        <taxon>Bacteria</taxon>
        <taxon>Pseudomonadati</taxon>
        <taxon>Acidobacteriota</taxon>
        <taxon>Holophagae</taxon>
        <taxon>Holophagales</taxon>
        <taxon>Holophagaceae</taxon>
        <taxon>Mesoterricola</taxon>
    </lineage>
</organism>
<evidence type="ECO:0000259" key="3">
    <source>
        <dbReference type="PROSITE" id="PS50164"/>
    </source>
</evidence>
<dbReference type="InterPro" id="IPR035901">
    <property type="entry name" value="GIY-YIG_endonuc_sf"/>
</dbReference>
<sequence length="129" mass="13698">MTTWHLYLLQCGRCIYTGITTDVEARVAAHAAGKGAKYTRGRPDQRLLFQAPVGTRGQATRMERAVKRLSHDRKLDLAAGREPLPAVDERAEERADAAPARAGAPAGDGEGAGRGPGAGTPAGGRVRRR</sequence>
<name>A0AA48GPC9_9BACT</name>
<dbReference type="Proteomes" id="UP001238179">
    <property type="component" value="Chromosome"/>
</dbReference>
<dbReference type="EMBL" id="AP027080">
    <property type="protein sequence ID" value="BDU73649.1"/>
    <property type="molecule type" value="Genomic_DNA"/>
</dbReference>
<dbReference type="PANTHER" id="PTHR34477">
    <property type="entry name" value="UPF0213 PROTEIN YHBQ"/>
    <property type="match status" value="1"/>
</dbReference>
<evidence type="ECO:0000313" key="4">
    <source>
        <dbReference type="EMBL" id="BDU73649.1"/>
    </source>
</evidence>
<feature type="compositionally biased region" description="Gly residues" evidence="2">
    <location>
        <begin position="106"/>
        <end position="122"/>
    </location>
</feature>
<feature type="compositionally biased region" description="Basic and acidic residues" evidence="2">
    <location>
        <begin position="87"/>
        <end position="96"/>
    </location>
</feature>
<dbReference type="InterPro" id="IPR050190">
    <property type="entry name" value="UPF0213_domain"/>
</dbReference>